<dbReference type="InterPro" id="IPR050855">
    <property type="entry name" value="NDM-1-like"/>
</dbReference>
<dbReference type="PANTHER" id="PTHR42951">
    <property type="entry name" value="METALLO-BETA-LACTAMASE DOMAIN-CONTAINING"/>
    <property type="match status" value="1"/>
</dbReference>
<evidence type="ECO:0000256" key="3">
    <source>
        <dbReference type="ARBA" id="ARBA00004418"/>
    </source>
</evidence>
<sequence length="232" mass="25188">MSHAQVWASEELPPLKIQQLTDSVYLHISHKVVDGFGLVDSNGLVVLIGSEAYIVDTPWSTQDTETLLQWINAQGFTLKSVVSTHFHEDRTAGIEYLNANAIPTYASARTNKILQRQGRPLAANTFNKDKFSLVKAHIEVFYPGAGHAQDNVVVWLPEQKLLFGGCLIRANAATSLGNTSDAVLSAWSASVEELQSRYADAKLVVPGHGDVGDVSLLEHTRVLATVGQAVSK</sequence>
<dbReference type="KEGG" id="zal:AZF00_06140"/>
<evidence type="ECO:0000259" key="13">
    <source>
        <dbReference type="SMART" id="SM00849"/>
    </source>
</evidence>
<evidence type="ECO:0000256" key="7">
    <source>
        <dbReference type="ARBA" id="ARBA00022723"/>
    </source>
</evidence>
<evidence type="ECO:0000256" key="9">
    <source>
        <dbReference type="ARBA" id="ARBA00022764"/>
    </source>
</evidence>
<evidence type="ECO:0000256" key="11">
    <source>
        <dbReference type="ARBA" id="ARBA00022833"/>
    </source>
</evidence>
<dbReference type="AlphaFoldDB" id="A0A127M3T6"/>
<evidence type="ECO:0000256" key="8">
    <source>
        <dbReference type="ARBA" id="ARBA00022729"/>
    </source>
</evidence>
<accession>A0A127M3T6</accession>
<evidence type="ECO:0000256" key="10">
    <source>
        <dbReference type="ARBA" id="ARBA00022801"/>
    </source>
</evidence>
<evidence type="ECO:0000256" key="1">
    <source>
        <dbReference type="ARBA" id="ARBA00001526"/>
    </source>
</evidence>
<dbReference type="EMBL" id="CP014544">
    <property type="protein sequence ID" value="AMO67908.1"/>
    <property type="molecule type" value="Genomic_DNA"/>
</dbReference>
<evidence type="ECO:0000256" key="12">
    <source>
        <dbReference type="ARBA" id="ARBA00023251"/>
    </source>
</evidence>
<dbReference type="InterPro" id="IPR036866">
    <property type="entry name" value="RibonucZ/Hydroxyglut_hydro"/>
</dbReference>
<name>A0A127M3T6_9GAMM</name>
<evidence type="ECO:0000256" key="2">
    <source>
        <dbReference type="ARBA" id="ARBA00001947"/>
    </source>
</evidence>
<dbReference type="InterPro" id="IPR001279">
    <property type="entry name" value="Metallo-B-lactamas"/>
</dbReference>
<gene>
    <name evidence="14" type="ORF">AZF00_06140</name>
</gene>
<dbReference type="Pfam" id="PF00753">
    <property type="entry name" value="Lactamase_B"/>
    <property type="match status" value="1"/>
</dbReference>
<dbReference type="NCBIfam" id="NF012145">
    <property type="entry name" value="blaDIM_SIM_IMP"/>
    <property type="match status" value="1"/>
</dbReference>
<dbReference type="Gene3D" id="3.60.15.10">
    <property type="entry name" value="Ribonuclease Z/Hydroxyacylglutathione hydrolase-like"/>
    <property type="match status" value="1"/>
</dbReference>
<comment type="subunit">
    <text evidence="5">Monomer.</text>
</comment>
<dbReference type="STRING" id="1470434.AZF00_06140"/>
<evidence type="ECO:0000313" key="15">
    <source>
        <dbReference type="Proteomes" id="UP000074119"/>
    </source>
</evidence>
<comment type="catalytic activity">
    <reaction evidence="1">
        <text>a beta-lactam + H2O = a substituted beta-amino acid</text>
        <dbReference type="Rhea" id="RHEA:20401"/>
        <dbReference type="ChEBI" id="CHEBI:15377"/>
        <dbReference type="ChEBI" id="CHEBI:35627"/>
        <dbReference type="ChEBI" id="CHEBI:140347"/>
        <dbReference type="EC" id="3.5.2.6"/>
    </reaction>
</comment>
<evidence type="ECO:0000256" key="6">
    <source>
        <dbReference type="ARBA" id="ARBA00012865"/>
    </source>
</evidence>
<dbReference type="CDD" id="cd16301">
    <property type="entry name" value="IMP_DIM-like_MBL-B1"/>
    <property type="match status" value="1"/>
</dbReference>
<keyword evidence="8" id="KW-0732">Signal</keyword>
<reference evidence="14 15" key="1">
    <citation type="submission" date="2015-12" db="EMBL/GenBank/DDBJ databases">
        <authorList>
            <person name="Shamseldin A."/>
            <person name="Moawad H."/>
            <person name="Abd El-Rahim W.M."/>
            <person name="Sadowsky M.J."/>
        </authorList>
    </citation>
    <scope>NUCLEOTIDE SEQUENCE [LARGE SCALE GENOMIC DNA]</scope>
    <source>
        <strain evidence="14 15">SM2</strain>
    </source>
</reference>
<comment type="cofactor">
    <cofactor evidence="2">
        <name>Zn(2+)</name>
        <dbReference type="ChEBI" id="CHEBI:29105"/>
    </cofactor>
</comment>
<dbReference type="NCBIfam" id="NF033088">
    <property type="entry name" value="bla_subclass_B1"/>
    <property type="match status" value="1"/>
</dbReference>
<feature type="domain" description="Metallo-beta-lactamase" evidence="13">
    <location>
        <begin position="40"/>
        <end position="208"/>
    </location>
</feature>
<comment type="similarity">
    <text evidence="4">Belongs to the metallo-beta-lactamase superfamily. Class-B beta-lactamase family.</text>
</comment>
<evidence type="ECO:0000256" key="5">
    <source>
        <dbReference type="ARBA" id="ARBA00011245"/>
    </source>
</evidence>
<evidence type="ECO:0000256" key="4">
    <source>
        <dbReference type="ARBA" id="ARBA00005250"/>
    </source>
</evidence>
<dbReference type="NCBIfam" id="NF012229">
    <property type="entry name" value="bla_class_B_core"/>
    <property type="match status" value="1"/>
</dbReference>
<dbReference type="SMART" id="SM00849">
    <property type="entry name" value="Lactamase_B"/>
    <property type="match status" value="1"/>
</dbReference>
<dbReference type="EC" id="3.5.2.6" evidence="6"/>
<keyword evidence="11" id="KW-0862">Zinc</keyword>
<dbReference type="Proteomes" id="UP000074119">
    <property type="component" value="Chromosome"/>
</dbReference>
<keyword evidence="7" id="KW-0479">Metal-binding</keyword>
<organism evidence="14 15">
    <name type="scientific">Zhongshania aliphaticivorans</name>
    <dbReference type="NCBI Taxonomy" id="1470434"/>
    <lineage>
        <taxon>Bacteria</taxon>
        <taxon>Pseudomonadati</taxon>
        <taxon>Pseudomonadota</taxon>
        <taxon>Gammaproteobacteria</taxon>
        <taxon>Cellvibrionales</taxon>
        <taxon>Spongiibacteraceae</taxon>
        <taxon>Zhongshania</taxon>
    </lineage>
</organism>
<keyword evidence="12" id="KW-0046">Antibiotic resistance</keyword>
<evidence type="ECO:0000313" key="14">
    <source>
        <dbReference type="EMBL" id="AMO67908.1"/>
    </source>
</evidence>
<dbReference type="InterPro" id="IPR058199">
    <property type="entry name" value="BlaB//VIM/IMP-1"/>
</dbReference>
<dbReference type="SUPFAM" id="SSF56281">
    <property type="entry name" value="Metallo-hydrolase/oxidoreductase"/>
    <property type="match status" value="1"/>
</dbReference>
<protein>
    <recommendedName>
        <fullName evidence="6">beta-lactamase</fullName>
        <ecNumber evidence="6">3.5.2.6</ecNumber>
    </recommendedName>
</protein>
<dbReference type="GO" id="GO:0017001">
    <property type="term" value="P:antibiotic catabolic process"/>
    <property type="evidence" value="ECO:0007669"/>
    <property type="project" value="UniProtKB-ARBA"/>
</dbReference>
<proteinExistence type="inferred from homology"/>
<dbReference type="PANTHER" id="PTHR42951:SF4">
    <property type="entry name" value="ACYL-COENZYME A THIOESTERASE MBLAC2"/>
    <property type="match status" value="1"/>
</dbReference>
<keyword evidence="9" id="KW-0574">Periplasm</keyword>
<comment type="subcellular location">
    <subcellularLocation>
        <location evidence="3">Periplasm</location>
    </subcellularLocation>
</comment>
<keyword evidence="10" id="KW-0378">Hydrolase</keyword>